<dbReference type="EMBL" id="QJPH01000551">
    <property type="protein sequence ID" value="PZN70558.1"/>
    <property type="molecule type" value="Genomic_DNA"/>
</dbReference>
<dbReference type="PANTHER" id="PTHR23257">
    <property type="entry name" value="SERINE-THREONINE PROTEIN KINASE"/>
    <property type="match status" value="1"/>
</dbReference>
<dbReference type="Proteomes" id="UP000249396">
    <property type="component" value="Unassembled WGS sequence"/>
</dbReference>
<feature type="domain" description="Protein kinase" evidence="1">
    <location>
        <begin position="12"/>
        <end position="321"/>
    </location>
</feature>
<name>A0A2W4QRK2_9GAMM</name>
<comment type="caution">
    <text evidence="2">The sequence shown here is derived from an EMBL/GenBank/DDBJ whole genome shotgun (WGS) entry which is preliminary data.</text>
</comment>
<dbReference type="SUPFAM" id="SSF56112">
    <property type="entry name" value="Protein kinase-like (PK-like)"/>
    <property type="match status" value="1"/>
</dbReference>
<dbReference type="GO" id="GO:0004672">
    <property type="term" value="F:protein kinase activity"/>
    <property type="evidence" value="ECO:0007669"/>
    <property type="project" value="InterPro"/>
</dbReference>
<dbReference type="InterPro" id="IPR011009">
    <property type="entry name" value="Kinase-like_dom_sf"/>
</dbReference>
<protein>
    <recommendedName>
        <fullName evidence="1">Protein kinase domain-containing protein</fullName>
    </recommendedName>
</protein>
<dbReference type="PROSITE" id="PS50011">
    <property type="entry name" value="PROTEIN_KINASE_DOM"/>
    <property type="match status" value="1"/>
</dbReference>
<gene>
    <name evidence="2" type="ORF">DM484_28230</name>
</gene>
<accession>A0A2W4QRK2</accession>
<dbReference type="InterPro" id="IPR000719">
    <property type="entry name" value="Prot_kinase_dom"/>
</dbReference>
<proteinExistence type="predicted"/>
<dbReference type="Pfam" id="PF00069">
    <property type="entry name" value="Pkinase"/>
    <property type="match status" value="1"/>
</dbReference>
<sequence>MMVFTASQQEIEIEPMPFAKGGEGAVHKILSPGTLQSFCVKLYYDKYRTAERRQKIEYMVGNPPPGLNSRVYMVCWPSDVVFDTDNPTEKKFLGFLMPAAWQDNTLLYGLCLPTSPASKPWLSTKFDRKTSLGQESRLKLIVNIASAVHSIHASKHYVFVDMKPQNILLTADAKIAIVDLDSIQIADKKKVLFGAKVLTPEYMPPEASAIQLEKDCVPEHWDQFSLAVVFYQVLFGLHPYMASFKGGYADIATPREAIKHGLFVHGSKRHHIHALPPPHQAFEGLDAKLKSLFKRAFDIGFRHPKLRPSAAEWGETIHGLLVPMGKRRNSESFLAPHTQALLEHRIRNIQSILKHGVDSL</sequence>
<dbReference type="GO" id="GO:0005737">
    <property type="term" value="C:cytoplasm"/>
    <property type="evidence" value="ECO:0007669"/>
    <property type="project" value="TreeGrafter"/>
</dbReference>
<evidence type="ECO:0000313" key="3">
    <source>
        <dbReference type="Proteomes" id="UP000249396"/>
    </source>
</evidence>
<dbReference type="SMART" id="SM00220">
    <property type="entry name" value="S_TKc"/>
    <property type="match status" value="1"/>
</dbReference>
<dbReference type="InterPro" id="IPR050167">
    <property type="entry name" value="Ser_Thr_protein_kinase"/>
</dbReference>
<dbReference type="GO" id="GO:0005524">
    <property type="term" value="F:ATP binding"/>
    <property type="evidence" value="ECO:0007669"/>
    <property type="project" value="InterPro"/>
</dbReference>
<dbReference type="AlphaFoldDB" id="A0A2W4QRK2"/>
<reference evidence="2 3" key="1">
    <citation type="journal article" date="2018" name="Aquat. Microb. Ecol.">
        <title>Gammaproteobacterial methanotrophs dominate.</title>
        <authorList>
            <person name="Rissanen A.J."/>
            <person name="Saarenheimo J."/>
            <person name="Tiirola M."/>
            <person name="Peura S."/>
            <person name="Aalto S.L."/>
            <person name="Karvinen A."/>
            <person name="Nykanen H."/>
        </authorList>
    </citation>
    <scope>NUCLEOTIDE SEQUENCE [LARGE SCALE GENOMIC DNA]</scope>
    <source>
        <strain evidence="2">AMbin10</strain>
    </source>
</reference>
<organism evidence="2 3">
    <name type="scientific">Candidatus Methylumidiphilus alinenensis</name>
    <dbReference type="NCBI Taxonomy" id="2202197"/>
    <lineage>
        <taxon>Bacteria</taxon>
        <taxon>Pseudomonadati</taxon>
        <taxon>Pseudomonadota</taxon>
        <taxon>Gammaproteobacteria</taxon>
        <taxon>Methylococcales</taxon>
        <taxon>Candidatus Methylumidiphilus</taxon>
    </lineage>
</organism>
<evidence type="ECO:0000259" key="1">
    <source>
        <dbReference type="PROSITE" id="PS50011"/>
    </source>
</evidence>
<dbReference type="Gene3D" id="1.10.510.10">
    <property type="entry name" value="Transferase(Phosphotransferase) domain 1"/>
    <property type="match status" value="1"/>
</dbReference>
<dbReference type="PANTHER" id="PTHR23257:SF958">
    <property type="entry name" value="SERINE_THREONINE-PROTEIN KINASE WNK4"/>
    <property type="match status" value="1"/>
</dbReference>
<dbReference type="GO" id="GO:0007165">
    <property type="term" value="P:signal transduction"/>
    <property type="evidence" value="ECO:0007669"/>
    <property type="project" value="TreeGrafter"/>
</dbReference>
<evidence type="ECO:0000313" key="2">
    <source>
        <dbReference type="EMBL" id="PZN70558.1"/>
    </source>
</evidence>